<dbReference type="GeneID" id="23859803"/>
<dbReference type="KEGG" id="tbg:TbgDal_IV3670"/>
<dbReference type="OrthoDB" id="250548at2759"/>
<proteinExistence type="predicted"/>
<evidence type="ECO:0000313" key="3">
    <source>
        <dbReference type="Proteomes" id="UP000002316"/>
    </source>
</evidence>
<feature type="compositionally biased region" description="Acidic residues" evidence="1">
    <location>
        <begin position="177"/>
        <end position="187"/>
    </location>
</feature>
<feature type="compositionally biased region" description="Basic and acidic residues" evidence="1">
    <location>
        <begin position="249"/>
        <end position="265"/>
    </location>
</feature>
<name>C9ZN14_TRYB9</name>
<organism evidence="2 3">
    <name type="scientific">Trypanosoma brucei gambiense (strain MHOM/CI/86/DAL972)</name>
    <dbReference type="NCBI Taxonomy" id="679716"/>
    <lineage>
        <taxon>Eukaryota</taxon>
        <taxon>Discoba</taxon>
        <taxon>Euglenozoa</taxon>
        <taxon>Kinetoplastea</taxon>
        <taxon>Metakinetoplastina</taxon>
        <taxon>Trypanosomatida</taxon>
        <taxon>Trypanosomatidae</taxon>
        <taxon>Trypanosoma</taxon>
    </lineage>
</organism>
<dbReference type="PANTHER" id="PTHR22876:SF5">
    <property type="entry name" value="CHROMOSOME 9 OPEN READING FRAME 85"/>
    <property type="match status" value="1"/>
</dbReference>
<dbReference type="VEuPathDB" id="TriTrypDB:Tbg972.4.3670"/>
<sequence length="287" mass="32556">MYLPSSFSFLVLMPVKNPFAVPLFSLWRGPLELNQLLCTTVHHLSAQFCCHCHYIPETMPSRRVTKNGTRGSHQVHMNKVKFDPYRYKLDDEKVPASVLARMTSLCCRRCCDILQWKVDYGKYAQLQRRKKCNHCGENSISHAYHHICQTCAATLRCCAKCQKPPGTPCEATTMDSSGEDTEDCDSEGDPHGDASVPRQGGGTGAMPVKRSSCSNFLFVDREDSDEDLKPLRGLDIRQLKASKQANVRQQERERLGRLRERERRTILRRSAKGPGCDDEDDDSIDEE</sequence>
<feature type="region of interest" description="Disordered" evidence="1">
    <location>
        <begin position="169"/>
        <end position="208"/>
    </location>
</feature>
<reference evidence="3" key="1">
    <citation type="journal article" date="2010" name="PLoS Negl. Trop. Dis.">
        <title>The genome sequence of Trypanosoma brucei gambiense, causative agent of chronic human african trypanosomiasis.</title>
        <authorList>
            <person name="Jackson A.P."/>
            <person name="Sanders M."/>
            <person name="Berry A."/>
            <person name="McQuillan J."/>
            <person name="Aslett M.A."/>
            <person name="Quail M.A."/>
            <person name="Chukualim B."/>
            <person name="Capewell P."/>
            <person name="MacLeod A."/>
            <person name="Melville S.E."/>
            <person name="Gibson W."/>
            <person name="Barry J.D."/>
            <person name="Berriman M."/>
            <person name="Hertz-Fowler C."/>
        </authorList>
    </citation>
    <scope>NUCLEOTIDE SEQUENCE [LARGE SCALE GENOMIC DNA]</scope>
    <source>
        <strain evidence="3">MHOM/CI/86/DAL972</strain>
    </source>
</reference>
<evidence type="ECO:0000313" key="2">
    <source>
        <dbReference type="EMBL" id="CBH10668.1"/>
    </source>
</evidence>
<dbReference type="EMBL" id="FN554967">
    <property type="protein sequence ID" value="CBH10668.1"/>
    <property type="molecule type" value="Genomic_DNA"/>
</dbReference>
<accession>C9ZN14</accession>
<dbReference type="InterPro" id="IPR019351">
    <property type="entry name" value="DUF2039"/>
</dbReference>
<dbReference type="PANTHER" id="PTHR22876">
    <property type="entry name" value="ZGC:101016"/>
    <property type="match status" value="1"/>
</dbReference>
<dbReference type="AlphaFoldDB" id="C9ZN14"/>
<feature type="compositionally biased region" description="Acidic residues" evidence="1">
    <location>
        <begin position="276"/>
        <end position="287"/>
    </location>
</feature>
<protein>
    <submittedName>
        <fullName evidence="2">Uncharacterized protein</fullName>
    </submittedName>
</protein>
<dbReference type="Pfam" id="PF10217">
    <property type="entry name" value="DUF2039"/>
    <property type="match status" value="1"/>
</dbReference>
<evidence type="ECO:0000256" key="1">
    <source>
        <dbReference type="SAM" id="MobiDB-lite"/>
    </source>
</evidence>
<gene>
    <name evidence="2" type="ORF">TbgDal_IV3670</name>
</gene>
<dbReference type="Proteomes" id="UP000002316">
    <property type="component" value="Chromosome 4"/>
</dbReference>
<feature type="region of interest" description="Disordered" evidence="1">
    <location>
        <begin position="241"/>
        <end position="287"/>
    </location>
</feature>
<dbReference type="RefSeq" id="XP_011772956.1">
    <property type="nucleotide sequence ID" value="XM_011774654.1"/>
</dbReference>